<evidence type="ECO:0000256" key="10">
    <source>
        <dbReference type="ARBA" id="ARBA00023237"/>
    </source>
</evidence>
<dbReference type="GO" id="GO:0015031">
    <property type="term" value="P:protein transport"/>
    <property type="evidence" value="ECO:0007669"/>
    <property type="project" value="UniProtKB-KW"/>
</dbReference>
<feature type="domain" description="Trimeric autotransporter adhesin YadA-like stalk" evidence="14">
    <location>
        <begin position="1478"/>
        <end position="1508"/>
    </location>
</feature>
<keyword evidence="10" id="KW-0998">Cell outer membrane</keyword>
<organism evidence="15 16">
    <name type="scientific">Candidatus Glomeribacter gigasporarum BEG34</name>
    <dbReference type="NCBI Taxonomy" id="1070319"/>
    <lineage>
        <taxon>Bacteria</taxon>
        <taxon>Pseudomonadati</taxon>
        <taxon>Pseudomonadota</taxon>
        <taxon>Betaproteobacteria</taxon>
        <taxon>Burkholderiales</taxon>
        <taxon>Burkholderiaceae</taxon>
        <taxon>Candidatus Glomeribacter</taxon>
    </lineage>
</organism>
<dbReference type="GO" id="GO:0009279">
    <property type="term" value="C:cell outer membrane"/>
    <property type="evidence" value="ECO:0007669"/>
    <property type="project" value="UniProtKB-SubCell"/>
</dbReference>
<feature type="compositionally biased region" description="Polar residues" evidence="11">
    <location>
        <begin position="1752"/>
        <end position="1761"/>
    </location>
</feature>
<name>G2JB05_9BURK</name>
<dbReference type="Gene3D" id="3.30.1300.30">
    <property type="entry name" value="GSPII I/J protein-like"/>
    <property type="match status" value="1"/>
</dbReference>
<feature type="domain" description="Trimeric autotransporter adhesin YadA-like stalk" evidence="14">
    <location>
        <begin position="169"/>
        <end position="209"/>
    </location>
</feature>
<feature type="domain" description="Trimeric autotransporter adhesin YadA-like head" evidence="13">
    <location>
        <begin position="838"/>
        <end position="859"/>
    </location>
</feature>
<evidence type="ECO:0000256" key="3">
    <source>
        <dbReference type="ARBA" id="ARBA00005848"/>
    </source>
</evidence>
<feature type="domain" description="Trimeric autotransporter adhesin YadA-like stalk" evidence="14">
    <location>
        <begin position="1660"/>
        <end position="1685"/>
    </location>
</feature>
<protein>
    <submittedName>
        <fullName evidence="15">Putative haemagluttinin domain protein</fullName>
    </submittedName>
</protein>
<evidence type="ECO:0000256" key="8">
    <source>
        <dbReference type="ARBA" id="ARBA00022927"/>
    </source>
</evidence>
<feature type="domain" description="Trimeric autotransporter adhesin YadA-like stalk" evidence="14">
    <location>
        <begin position="726"/>
        <end position="761"/>
    </location>
</feature>
<feature type="domain" description="Trimeric autotransporter adhesin YadA-like head" evidence="13">
    <location>
        <begin position="647"/>
        <end position="669"/>
    </location>
</feature>
<evidence type="ECO:0000256" key="9">
    <source>
        <dbReference type="ARBA" id="ARBA00023136"/>
    </source>
</evidence>
<dbReference type="Gene3D" id="2.60.40.4050">
    <property type="match status" value="1"/>
</dbReference>
<proteinExistence type="inferred from homology"/>
<evidence type="ECO:0000256" key="5">
    <source>
        <dbReference type="ARBA" id="ARBA00022452"/>
    </source>
</evidence>
<dbReference type="InterPro" id="IPR008640">
    <property type="entry name" value="Adhesin_Head_dom"/>
</dbReference>
<feature type="domain" description="Trimeric autotransporter adhesin YadA-like head" evidence="13">
    <location>
        <begin position="1067"/>
        <end position="1089"/>
    </location>
</feature>
<feature type="domain" description="Trimeric autotransporter adhesin YadA-like head" evidence="13">
    <location>
        <begin position="1782"/>
        <end position="1801"/>
    </location>
</feature>
<feature type="region of interest" description="Disordered" evidence="11">
    <location>
        <begin position="1745"/>
        <end position="1776"/>
    </location>
</feature>
<comment type="caution">
    <text evidence="15">The sequence shown here is derived from an EMBL/GenBank/DDBJ whole genome shotgun (WGS) entry which is preliminary data.</text>
</comment>
<feature type="domain" description="Trimeric autotransporter adhesin YadA-like stalk" evidence="14">
    <location>
        <begin position="904"/>
        <end position="927"/>
    </location>
</feature>
<dbReference type="InterPro" id="IPR008635">
    <property type="entry name" value="Coiled_stalk_dom"/>
</dbReference>
<dbReference type="STRING" id="1070319.CAGGBEG34_340002"/>
<dbReference type="Gene3D" id="2.150.10.10">
    <property type="entry name" value="Serralysin-like metalloprotease, C-terminal"/>
    <property type="match status" value="8"/>
</dbReference>
<evidence type="ECO:0000259" key="13">
    <source>
        <dbReference type="Pfam" id="PF05658"/>
    </source>
</evidence>
<evidence type="ECO:0000256" key="2">
    <source>
        <dbReference type="ARBA" id="ARBA00004442"/>
    </source>
</evidence>
<dbReference type="Proteomes" id="UP000054051">
    <property type="component" value="Unassembled WGS sequence"/>
</dbReference>
<comment type="similarity">
    <text evidence="3">Belongs to the autotransporter-2 (AT-2) (TC 1.B.40) family.</text>
</comment>
<keyword evidence="9" id="KW-0472">Membrane</keyword>
<accession>G2JB05</accession>
<dbReference type="InterPro" id="IPR005594">
    <property type="entry name" value="YadA_C"/>
</dbReference>
<evidence type="ECO:0000313" key="16">
    <source>
        <dbReference type="Proteomes" id="UP000054051"/>
    </source>
</evidence>
<evidence type="ECO:0000259" key="14">
    <source>
        <dbReference type="Pfam" id="PF05662"/>
    </source>
</evidence>
<evidence type="ECO:0000256" key="4">
    <source>
        <dbReference type="ARBA" id="ARBA00022448"/>
    </source>
</evidence>
<dbReference type="Pfam" id="PF05658">
    <property type="entry name" value="YadA_head"/>
    <property type="match status" value="10"/>
</dbReference>
<keyword evidence="5" id="KW-1134">Transmembrane beta strand</keyword>
<dbReference type="Pfam" id="PF03895">
    <property type="entry name" value="YadA_anchor"/>
    <property type="match status" value="1"/>
</dbReference>
<feature type="domain" description="Trimeric autotransporter adhesin YadA-like stalk" evidence="14">
    <location>
        <begin position="1889"/>
        <end position="1922"/>
    </location>
</feature>
<dbReference type="SUPFAM" id="SSF54523">
    <property type="entry name" value="Pili subunits"/>
    <property type="match status" value="1"/>
</dbReference>
<reference evidence="15 16" key="1">
    <citation type="submission" date="2011-08" db="EMBL/GenBank/DDBJ databases">
        <title>The genome of the obligate endobacterium of an arbuscular mycorrhizal fungus reveals an interphylum network of nutritional interactions.</title>
        <authorList>
            <person name="Ghignone S."/>
            <person name="Salvioli A."/>
            <person name="Anca I."/>
            <person name="Lumini E."/>
            <person name="Ortu G."/>
            <person name="Petiti L."/>
            <person name="Cruveiller S."/>
            <person name="Bianciotto V."/>
            <person name="Piffanelli P."/>
            <person name="Lanfranco L."/>
            <person name="Bonfante P."/>
        </authorList>
    </citation>
    <scope>NUCLEOTIDE SEQUENCE [LARGE SCALE GENOMIC DNA]</scope>
    <source>
        <strain evidence="15 16">BEG34</strain>
    </source>
</reference>
<feature type="domain" description="Trimeric autotransporter adhesin YadA-like head" evidence="13">
    <location>
        <begin position="1445"/>
        <end position="1465"/>
    </location>
</feature>
<dbReference type="SUPFAM" id="SSF101967">
    <property type="entry name" value="Adhesin YadA, collagen-binding domain"/>
    <property type="match status" value="10"/>
</dbReference>
<feature type="domain" description="Trimeric autotransporter adhesin YadA-like stalk" evidence="14">
    <location>
        <begin position="1094"/>
        <end position="1134"/>
    </location>
</feature>
<dbReference type="EMBL" id="CAFB01000052">
    <property type="protein sequence ID" value="CCD29957.1"/>
    <property type="molecule type" value="Genomic_DNA"/>
</dbReference>
<comment type="subcellular location">
    <subcellularLocation>
        <location evidence="2">Cell outer membrane</location>
    </subcellularLocation>
    <subcellularLocation>
        <location evidence="1">Cell surface</location>
    </subcellularLocation>
</comment>
<keyword evidence="7" id="KW-0732">Signal</keyword>
<dbReference type="GO" id="GO:0009986">
    <property type="term" value="C:cell surface"/>
    <property type="evidence" value="ECO:0007669"/>
    <property type="project" value="UniProtKB-SubCell"/>
</dbReference>
<feature type="domain" description="Trimeric autotransporter adhesin YadA-like head" evidence="13">
    <location>
        <begin position="1256"/>
        <end position="1277"/>
    </location>
</feature>
<dbReference type="InterPro" id="IPR045584">
    <property type="entry name" value="Pilin-like"/>
</dbReference>
<dbReference type="Pfam" id="PF05662">
    <property type="entry name" value="YadA_stalk"/>
    <property type="match status" value="10"/>
</dbReference>
<feature type="domain" description="Trimeric autotransporter adhesin YadA-like stalk" evidence="14">
    <location>
        <begin position="1834"/>
        <end position="1859"/>
    </location>
</feature>
<gene>
    <name evidence="15" type="ORF">CAGGBEG34_340002</name>
</gene>
<evidence type="ECO:0000256" key="11">
    <source>
        <dbReference type="SAM" id="MobiDB-lite"/>
    </source>
</evidence>
<evidence type="ECO:0000256" key="1">
    <source>
        <dbReference type="ARBA" id="ARBA00004241"/>
    </source>
</evidence>
<keyword evidence="6" id="KW-0812">Transmembrane</keyword>
<feature type="domain" description="Trimeric autotransporter adhesin YadA-like head" evidence="13">
    <location>
        <begin position="878"/>
        <end position="899"/>
    </location>
</feature>
<dbReference type="Gene3D" id="6.10.250.2040">
    <property type="match status" value="1"/>
</dbReference>
<feature type="domain" description="Trimeric autotransporter adhesin YadA-like head" evidence="13">
    <location>
        <begin position="489"/>
        <end position="510"/>
    </location>
</feature>
<feature type="domain" description="Trimeric autotransporter adhesin YadA-like stalk" evidence="14">
    <location>
        <begin position="355"/>
        <end position="393"/>
    </location>
</feature>
<sequence>MNNIERITQDIFDSLSKPFATIRGISTATKKNTYRVVNIVKLKQIKHSVLIPVFLSISVCHYFLSNNAQAQPRNYGAVIACDASMGEGFGFNFRNWNSGGAYCNPYRMGNNKLPVFGLFNWSPSSQTPRESTAYVLGFDEGSLQIAGNAGIRVEGPASFINNANFNNNKITALANATDDQDAVNGSQLRDTLKGFGGGAGLNTDGTVKAPTYAINGKTYNSFGDALAHMQTAPGVENPYIKISPIHGVVDTESRAAGDIAIGVGAIVDSQAKDDGLHHASAIGMGEEARGFGENSIAIGTHAFVGSRDGKMRTDSSIALGAYSSVTRKNAVALGFQSQADRANAVSVGSPDALRQIIYVGKGTADTDGVNVSQLKGALAGLGGGAGLDKDGTVKKPSYTINGKAYNTVGDALANVQAGPGADSPYIKIDGDTPASNNVSGGISIGSNTKAEGITGGRGTIAIGQNAISRDARGYTAGIAIGLSSVAESGAVALGPEAQATQTNGVALGTLSVADREGSGSGPRAISGVSVGSKDVKRKIYNVASGTLNDEVVIIAQLKGALDSLGGGAGLNTDGTVKAPSYTVNGKTYTTVGDALANVQAGPGAENPYIKIQPTDHKNATEAKSPGDIAIGHGAVSESKGNNDAPHTSSVAIGELANVYGASGTALGSHTAIGTADKRVDNGVAIGDQSQVLANNSIAIGTQSSADRANVVSIGHNKLLRQLIYLAKGTADTDGVNVSQLKGVLAGLGGGAALDKDGNVKAPAYTVGGKNYSSVSDAFAHVQAGTDNPYIKVHGKTEARNAAIWGIAIGSNAQTAQAPGEYGAIAIGANASAGKEGYTGAIAIGPDSVAQQNSIALGRNTNASALSVAVGMFANAVNNSVALGDHSVADRPNTVSVGSRTAPRQIVNVYRATMDRDAVNLSQLKGVLFGLGGGAGVNVDGVIQSPTYTIGGKVFNNVNDALASLDSRSSLSDVYLKVDGETQAVQTSKWGIAIGSGAKTHGALSGPGSEAYGAIAIGSNAIAGEKGYTGAIAFGVEARAFKEAMAIGRSAHANDASIALGSYTKASNNSVALGNNSTTERMNTVSVGGETVQRQIINIAAGTLDNDAVIIGQLKSTLVGLGGGADLKADGSIQAPTYTIGGKTFHTVSDALTNLEFREGLKDTYIKVDGEKEAVANGKWSVALGSNARTQGASNGSNIYGAIAIGPNALAGDIGHSGAVAVGADSQALKSAIAIGWKAFADDTSAALGVAAKASRNSVALGNNSTTERMNTVSVGGETVQRQIIHVAPGTVDNDAVTIAQLKAALSDFGGGAGLNANGSVEAPTYTVDGKRVRNVGDALKSLESHAGLEDKYIKVMGETEALADAKLSIAIGSNAKTQGTKNDPAEVYGAIAIGSNALAGNNGYAGAIAFGAQSKALKSATAIGWKSFADDTSVALGASANAINNSVALGAGSVSDRMNAVSVGNTKLLRQLIYLGRGTADTDAVNISQFKGALLGLGGGAGLNADGSVKAPSYTVGNQTFDNVGDALRNIKLSRGLDDKYIKVAGEKEAQNLGKWGISIGSNAQTMNTGASYGAMAIGPNAQAGSADYPGAMAIGADSKALKNAIALGWKSSADDTSAALGLSAQAHADSIALGAYSMTDRPHSVSVGSKTALRQLTYLANGTMLTDAVNVRQFKGAVNVFGGGAIVNPDGTVKTPHYRMDGGSAEFSSVGDALRNLDERLTNLSSMKALTQANDSPLKTLALSDKAGKTSGKNTQTNPENSKRLSGRDADSKASGEHHLVLGDNAQASGARSSAFGDGADTMGADSVALGSGSTDDGRNHVVSIGSEGNERQITHVKAGTADTDAATVGQMNAAIDTRSAHYDHNSDGSIDDKNMTFGANGKPVALHNIAAGTADNDAVNVEQLNQGLNNTLAKAREYTDERFDSFKRNADAGVAAALAATGLPQPSDPGKSVMAVAGGLYQGQSAVAVGLSTITSDSHWIFKVSGTTNNRGKIGGIVGAGYQW</sequence>
<evidence type="ECO:0000256" key="6">
    <source>
        <dbReference type="ARBA" id="ARBA00022692"/>
    </source>
</evidence>
<feature type="domain" description="Trimeric autotransporter adhesin YadA-like head" evidence="13">
    <location>
        <begin position="680"/>
        <end position="703"/>
    </location>
</feature>
<evidence type="ECO:0000259" key="12">
    <source>
        <dbReference type="Pfam" id="PF03895"/>
    </source>
</evidence>
<keyword evidence="8" id="KW-0653">Protein transport</keyword>
<feature type="compositionally biased region" description="Basic and acidic residues" evidence="11">
    <location>
        <begin position="1762"/>
        <end position="1776"/>
    </location>
</feature>
<dbReference type="eggNOG" id="COG5295">
    <property type="taxonomic scope" value="Bacteria"/>
</dbReference>
<keyword evidence="16" id="KW-1185">Reference proteome</keyword>
<feature type="domain" description="Trimeric autotransporter adhesin YadA-like stalk" evidence="14">
    <location>
        <begin position="1282"/>
        <end position="1320"/>
    </location>
</feature>
<feature type="domain" description="Trimeric autotransporter adhesin YadA-like C-terminal membrane anchor" evidence="12">
    <location>
        <begin position="1946"/>
        <end position="2006"/>
    </location>
</feature>
<dbReference type="Gene3D" id="1.20.5.170">
    <property type="match status" value="3"/>
</dbReference>
<evidence type="ECO:0000313" key="15">
    <source>
        <dbReference type="EMBL" id="CCD29957.1"/>
    </source>
</evidence>
<keyword evidence="4" id="KW-0813">Transport</keyword>
<evidence type="ECO:0000256" key="7">
    <source>
        <dbReference type="ARBA" id="ARBA00022729"/>
    </source>
</evidence>
<dbReference type="InterPro" id="IPR011049">
    <property type="entry name" value="Serralysin-like_metalloprot_C"/>
</dbReference>
<feature type="domain" description="Trimeric autotransporter adhesin YadA-like head" evidence="13">
    <location>
        <begin position="314"/>
        <end position="337"/>
    </location>
</feature>